<dbReference type="AlphaFoldDB" id="A0A4Y2AL97"/>
<comment type="caution">
    <text evidence="2">The sequence shown here is derived from an EMBL/GenBank/DDBJ whole genome shotgun (WGS) entry which is preliminary data.</text>
</comment>
<sequence>MTNEALDDLVTPADRESINDEEDTAPLTYKEFSELLKKRHRNSLIFHWRLTQMEKEGPIHCGSSVESGFEPGTLRSRSRHLTIIGHRDTEVTVKRLSETRWSAHYEAVKPMFKCFKKIVDAIEELYYASETIETRGSTLLPSMCDFSFLSFLCLWNNVLKEDNHVQNYLQILGISFYKSVIEMRSLKDSLKDKRCDLVEEALEFAKDTCEDMWIPIIKRRAVRRKKIIPAEKAADEPLTLDQKLKRSMLE</sequence>
<keyword evidence="3" id="KW-1185">Reference proteome</keyword>
<evidence type="ECO:0000256" key="1">
    <source>
        <dbReference type="SAM" id="MobiDB-lite"/>
    </source>
</evidence>
<feature type="region of interest" description="Disordered" evidence="1">
    <location>
        <begin position="1"/>
        <end position="22"/>
    </location>
</feature>
<organism evidence="2 3">
    <name type="scientific">Araneus ventricosus</name>
    <name type="common">Orbweaver spider</name>
    <name type="synonym">Epeira ventricosa</name>
    <dbReference type="NCBI Taxonomy" id="182803"/>
    <lineage>
        <taxon>Eukaryota</taxon>
        <taxon>Metazoa</taxon>
        <taxon>Ecdysozoa</taxon>
        <taxon>Arthropoda</taxon>
        <taxon>Chelicerata</taxon>
        <taxon>Arachnida</taxon>
        <taxon>Araneae</taxon>
        <taxon>Araneomorphae</taxon>
        <taxon>Entelegynae</taxon>
        <taxon>Araneoidea</taxon>
        <taxon>Araneidae</taxon>
        <taxon>Araneus</taxon>
    </lineage>
</organism>
<dbReference type="Proteomes" id="UP000499080">
    <property type="component" value="Unassembled WGS sequence"/>
</dbReference>
<gene>
    <name evidence="2" type="ORF">AVEN_225227_2</name>
</gene>
<accession>A0A4Y2AL97</accession>
<proteinExistence type="predicted"/>
<dbReference type="EMBL" id="BGPR01000022">
    <property type="protein sequence ID" value="GBL80528.1"/>
    <property type="molecule type" value="Genomic_DNA"/>
</dbReference>
<protein>
    <submittedName>
        <fullName evidence="2">Uncharacterized protein</fullName>
    </submittedName>
</protein>
<dbReference type="OrthoDB" id="10063284at2759"/>
<evidence type="ECO:0000313" key="3">
    <source>
        <dbReference type="Proteomes" id="UP000499080"/>
    </source>
</evidence>
<evidence type="ECO:0000313" key="2">
    <source>
        <dbReference type="EMBL" id="GBL80528.1"/>
    </source>
</evidence>
<name>A0A4Y2AL97_ARAVE</name>
<reference evidence="2 3" key="1">
    <citation type="journal article" date="2019" name="Sci. Rep.">
        <title>Orb-weaving spider Araneus ventricosus genome elucidates the spidroin gene catalogue.</title>
        <authorList>
            <person name="Kono N."/>
            <person name="Nakamura H."/>
            <person name="Ohtoshi R."/>
            <person name="Moran D.A.P."/>
            <person name="Shinohara A."/>
            <person name="Yoshida Y."/>
            <person name="Fujiwara M."/>
            <person name="Mori M."/>
            <person name="Tomita M."/>
            <person name="Arakawa K."/>
        </authorList>
    </citation>
    <scope>NUCLEOTIDE SEQUENCE [LARGE SCALE GENOMIC DNA]</scope>
</reference>